<gene>
    <name evidence="7" type="ORF">V3330_10050</name>
</gene>
<feature type="transmembrane region" description="Helical" evidence="6">
    <location>
        <begin position="168"/>
        <end position="188"/>
    </location>
</feature>
<dbReference type="Proteomes" id="UP001359886">
    <property type="component" value="Unassembled WGS sequence"/>
</dbReference>
<feature type="transmembrane region" description="Helical" evidence="6">
    <location>
        <begin position="247"/>
        <end position="267"/>
    </location>
</feature>
<feature type="transmembrane region" description="Helical" evidence="6">
    <location>
        <begin position="274"/>
        <end position="294"/>
    </location>
</feature>
<name>A0AAW9RK24_9GAMM</name>
<dbReference type="InterPro" id="IPR036259">
    <property type="entry name" value="MFS_trans_sf"/>
</dbReference>
<feature type="transmembrane region" description="Helical" evidence="6">
    <location>
        <begin position="54"/>
        <end position="72"/>
    </location>
</feature>
<feature type="transmembrane region" description="Helical" evidence="6">
    <location>
        <begin position="142"/>
        <end position="162"/>
    </location>
</feature>
<comment type="subcellular location">
    <subcellularLocation>
        <location evidence="1">Cell membrane</location>
        <topology evidence="1">Multi-pass membrane protein</topology>
    </subcellularLocation>
</comment>
<sequence>MTAPVPQAAGRINLDTRTSIMLVLVACTAFTSQMAVPLWVGAVIDSFGFSAETAGTIAAVEFTTVAIASYTVALRIHRFNVRTLCGIGFTLLITANAVSSVLDSAATLTAVRAVAGIGKGLVISAAFGLAGRSTSPARSFALLNGGYTLFAAVTFFVVPFAIERYGAAGVWLSLCFATVVGACFVPWMPSAKSKDGAETKEETASSGTTSGLSGLLALLALVVLVGGSSAIWTFIERIGLRTGLSLTDIGMILSAAAVITVSGPALAHALDTRLGYRIPIIAGVGVKIVIAGILGTVTSAVVFIATVPFFNAAMLLAVPYLQALMSLADPKGRFAAAAGASMTLGAALGAYVGGVTVTQFGLDQVGTAAIAMLLLVIVLALLSLRRLTAVTGLDTLPTVKDAPAANEPAP</sequence>
<evidence type="ECO:0000256" key="5">
    <source>
        <dbReference type="ARBA" id="ARBA00023136"/>
    </source>
</evidence>
<keyword evidence="2" id="KW-1003">Cell membrane</keyword>
<keyword evidence="4 6" id="KW-1133">Transmembrane helix</keyword>
<dbReference type="Pfam" id="PF07690">
    <property type="entry name" value="MFS_1"/>
    <property type="match status" value="1"/>
</dbReference>
<dbReference type="GO" id="GO:0022857">
    <property type="term" value="F:transmembrane transporter activity"/>
    <property type="evidence" value="ECO:0007669"/>
    <property type="project" value="InterPro"/>
</dbReference>
<organism evidence="7 8">
    <name type="scientific">Elongatibacter sediminis</name>
    <dbReference type="NCBI Taxonomy" id="3119006"/>
    <lineage>
        <taxon>Bacteria</taxon>
        <taxon>Pseudomonadati</taxon>
        <taxon>Pseudomonadota</taxon>
        <taxon>Gammaproteobacteria</taxon>
        <taxon>Chromatiales</taxon>
        <taxon>Wenzhouxiangellaceae</taxon>
        <taxon>Elongatibacter</taxon>
    </lineage>
</organism>
<feature type="transmembrane region" description="Helical" evidence="6">
    <location>
        <begin position="209"/>
        <end position="235"/>
    </location>
</feature>
<feature type="transmembrane region" description="Helical" evidence="6">
    <location>
        <begin position="110"/>
        <end position="130"/>
    </location>
</feature>
<evidence type="ECO:0000256" key="1">
    <source>
        <dbReference type="ARBA" id="ARBA00004651"/>
    </source>
</evidence>
<evidence type="ECO:0000256" key="3">
    <source>
        <dbReference type="ARBA" id="ARBA00022692"/>
    </source>
</evidence>
<reference evidence="7 8" key="1">
    <citation type="submission" date="2024-02" db="EMBL/GenBank/DDBJ databases">
        <title>A novel Wenzhouxiangellaceae bacterium, isolated from coastal sediments.</title>
        <authorList>
            <person name="Du Z.-J."/>
            <person name="Ye Y.-Q."/>
            <person name="Zhang X.-Y."/>
        </authorList>
    </citation>
    <scope>NUCLEOTIDE SEQUENCE [LARGE SCALE GENOMIC DNA]</scope>
    <source>
        <strain evidence="7 8">CH-27</strain>
    </source>
</reference>
<feature type="transmembrane region" description="Helical" evidence="6">
    <location>
        <begin position="79"/>
        <end position="98"/>
    </location>
</feature>
<dbReference type="AlphaFoldDB" id="A0AAW9RK24"/>
<protein>
    <submittedName>
        <fullName evidence="7">MFS transporter</fullName>
    </submittedName>
</protein>
<evidence type="ECO:0000313" key="8">
    <source>
        <dbReference type="Proteomes" id="UP001359886"/>
    </source>
</evidence>
<keyword evidence="3 6" id="KW-0812">Transmembrane</keyword>
<dbReference type="Gene3D" id="1.20.1250.20">
    <property type="entry name" value="MFS general substrate transporter like domains"/>
    <property type="match status" value="2"/>
</dbReference>
<accession>A0AAW9RK24</accession>
<evidence type="ECO:0000256" key="4">
    <source>
        <dbReference type="ARBA" id="ARBA00022989"/>
    </source>
</evidence>
<feature type="transmembrane region" description="Helical" evidence="6">
    <location>
        <begin position="20"/>
        <end position="42"/>
    </location>
</feature>
<proteinExistence type="predicted"/>
<dbReference type="EMBL" id="JAZHOG010000006">
    <property type="protein sequence ID" value="MEJ8567966.1"/>
    <property type="molecule type" value="Genomic_DNA"/>
</dbReference>
<evidence type="ECO:0000256" key="2">
    <source>
        <dbReference type="ARBA" id="ARBA00022475"/>
    </source>
</evidence>
<dbReference type="RefSeq" id="WP_354695290.1">
    <property type="nucleotide sequence ID" value="NZ_JAZHOG010000006.1"/>
</dbReference>
<evidence type="ECO:0000313" key="7">
    <source>
        <dbReference type="EMBL" id="MEJ8567966.1"/>
    </source>
</evidence>
<dbReference type="SUPFAM" id="SSF103473">
    <property type="entry name" value="MFS general substrate transporter"/>
    <property type="match status" value="1"/>
</dbReference>
<keyword evidence="5 6" id="KW-0472">Membrane</keyword>
<dbReference type="InterPro" id="IPR011701">
    <property type="entry name" value="MFS"/>
</dbReference>
<dbReference type="InterPro" id="IPR050189">
    <property type="entry name" value="MFS_Efflux_Transporters"/>
</dbReference>
<comment type="caution">
    <text evidence="7">The sequence shown here is derived from an EMBL/GenBank/DDBJ whole genome shotgun (WGS) entry which is preliminary data.</text>
</comment>
<dbReference type="PANTHER" id="PTHR43124">
    <property type="entry name" value="PURINE EFFLUX PUMP PBUE"/>
    <property type="match status" value="1"/>
</dbReference>
<dbReference type="PANTHER" id="PTHR43124:SF10">
    <property type="entry name" value="PURINE EFFLUX PUMP PBUE"/>
    <property type="match status" value="1"/>
</dbReference>
<feature type="transmembrane region" description="Helical" evidence="6">
    <location>
        <begin position="365"/>
        <end position="384"/>
    </location>
</feature>
<feature type="transmembrane region" description="Helical" evidence="6">
    <location>
        <begin position="333"/>
        <end position="353"/>
    </location>
</feature>
<evidence type="ECO:0000256" key="6">
    <source>
        <dbReference type="SAM" id="Phobius"/>
    </source>
</evidence>
<feature type="transmembrane region" description="Helical" evidence="6">
    <location>
        <begin position="300"/>
        <end position="321"/>
    </location>
</feature>
<dbReference type="GO" id="GO:0005886">
    <property type="term" value="C:plasma membrane"/>
    <property type="evidence" value="ECO:0007669"/>
    <property type="project" value="UniProtKB-SubCell"/>
</dbReference>
<keyword evidence="8" id="KW-1185">Reference proteome</keyword>